<proteinExistence type="predicted"/>
<comment type="caution">
    <text evidence="1">The sequence shown here is derived from an EMBL/GenBank/DDBJ whole genome shotgun (WGS) entry which is preliminary data.</text>
</comment>
<name>A0A164JEC2_9CRUS</name>
<accession>A0A164JEC2</accession>
<dbReference type="Proteomes" id="UP000076858">
    <property type="component" value="Unassembled WGS sequence"/>
</dbReference>
<sequence length="125" mass="14433">MSQTRAIPLYHTGTTYARHLICMYSRCVKLSNITDTDKSVKYRYRYRYIECLYFAIYRHHYRMVTNPTLTVRAPSNPQLPLCFNKGPNSVYAADAPTIRPSNLYLRSSSAGNLICLYACNCSTRN</sequence>
<organism evidence="1 2">
    <name type="scientific">Daphnia magna</name>
    <dbReference type="NCBI Taxonomy" id="35525"/>
    <lineage>
        <taxon>Eukaryota</taxon>
        <taxon>Metazoa</taxon>
        <taxon>Ecdysozoa</taxon>
        <taxon>Arthropoda</taxon>
        <taxon>Crustacea</taxon>
        <taxon>Branchiopoda</taxon>
        <taxon>Diplostraca</taxon>
        <taxon>Cladocera</taxon>
        <taxon>Anomopoda</taxon>
        <taxon>Daphniidae</taxon>
        <taxon>Daphnia</taxon>
    </lineage>
</organism>
<gene>
    <name evidence="1" type="ORF">APZ42_000762</name>
</gene>
<evidence type="ECO:0000313" key="2">
    <source>
        <dbReference type="Proteomes" id="UP000076858"/>
    </source>
</evidence>
<dbReference type="EMBL" id="LRGB01004837">
    <property type="protein sequence ID" value="KZS02263.1"/>
    <property type="molecule type" value="Genomic_DNA"/>
</dbReference>
<reference evidence="1 2" key="1">
    <citation type="submission" date="2016-03" db="EMBL/GenBank/DDBJ databases">
        <title>EvidentialGene: Evidence-directed Construction of Genes on Genomes.</title>
        <authorList>
            <person name="Gilbert D.G."/>
            <person name="Choi J.-H."/>
            <person name="Mockaitis K."/>
            <person name="Colbourne J."/>
            <person name="Pfrender M."/>
        </authorList>
    </citation>
    <scope>NUCLEOTIDE SEQUENCE [LARGE SCALE GENOMIC DNA]</scope>
    <source>
        <strain evidence="1 2">Xinb3</strain>
        <tissue evidence="1">Complete organism</tissue>
    </source>
</reference>
<dbReference type="AlphaFoldDB" id="A0A164JEC2"/>
<protein>
    <submittedName>
        <fullName evidence="1">GMP synthase-like protein</fullName>
    </submittedName>
</protein>
<keyword evidence="2" id="KW-1185">Reference proteome</keyword>
<evidence type="ECO:0000313" key="1">
    <source>
        <dbReference type="EMBL" id="KZS02263.1"/>
    </source>
</evidence>